<keyword evidence="1" id="KW-0812">Transmembrane</keyword>
<reference evidence="2" key="1">
    <citation type="submission" date="2021-03" db="EMBL/GenBank/DDBJ databases">
        <title>Genomic Encyclopedia of Type Strains, Phase IV (KMG-IV): sequencing the most valuable type-strain genomes for metagenomic binning, comparative biology and taxonomic classification.</title>
        <authorList>
            <person name="Goeker M."/>
        </authorList>
    </citation>
    <scope>NUCLEOTIDE SEQUENCE</scope>
    <source>
        <strain evidence="2">DSM 26232</strain>
    </source>
</reference>
<comment type="caution">
    <text evidence="2">The sequence shown here is derived from an EMBL/GenBank/DDBJ whole genome shotgun (WGS) entry which is preliminary data.</text>
</comment>
<feature type="transmembrane region" description="Helical" evidence="1">
    <location>
        <begin position="6"/>
        <end position="25"/>
    </location>
</feature>
<name>A0A8T4GZU0_9EURY</name>
<organism evidence="2 3">
    <name type="scientific">Halolamina salifodinae</name>
    <dbReference type="NCBI Taxonomy" id="1202767"/>
    <lineage>
        <taxon>Archaea</taxon>
        <taxon>Methanobacteriati</taxon>
        <taxon>Methanobacteriota</taxon>
        <taxon>Stenosarchaea group</taxon>
        <taxon>Halobacteria</taxon>
        <taxon>Halobacteriales</taxon>
        <taxon>Haloferacaceae</taxon>
    </lineage>
</organism>
<proteinExistence type="predicted"/>
<dbReference type="Proteomes" id="UP000823736">
    <property type="component" value="Unassembled WGS sequence"/>
</dbReference>
<feature type="transmembrane region" description="Helical" evidence="1">
    <location>
        <begin position="292"/>
        <end position="313"/>
    </location>
</feature>
<accession>A0A8T4GZU0</accession>
<gene>
    <name evidence="2" type="ORF">J2753_002332</name>
</gene>
<sequence>MVSTYTLAMAGFAVVVIVLCLLVIVPPSSVRLAFQSFERRTGTPPAVMAVASVFALVLLTLGIAGSNTAGEFGVVDGLLSVAGALGPLGVVVGLTGRTMRKRLSAASDCSTGNPDTGVVAVDGALRAVDGTFDIPDTDGGVLSCAYALQKDRGFGSRPAWVTIAEGERTRPLALDDGSGELRVDEDGVSIHSGQLSRRSYSVSLPESEPVPDEVAAFLAMIGVESPDRPSADHRLRLRPLNPGNTVTVVGEYGRVTKAGDAFWGVSDGDGPAYLFPGDLDSVRSRLARRSTWLIGGGTAFTLVGVGYVATLFVP</sequence>
<keyword evidence="3" id="KW-1185">Reference proteome</keyword>
<dbReference type="OrthoDB" id="376902at2157"/>
<keyword evidence="1" id="KW-0472">Membrane</keyword>
<dbReference type="RefSeq" id="WP_209492183.1">
    <property type="nucleotide sequence ID" value="NZ_JAGGLC010000005.1"/>
</dbReference>
<keyword evidence="1" id="KW-1133">Transmembrane helix</keyword>
<evidence type="ECO:0000313" key="3">
    <source>
        <dbReference type="Proteomes" id="UP000823736"/>
    </source>
</evidence>
<feature type="transmembrane region" description="Helical" evidence="1">
    <location>
        <begin position="46"/>
        <end position="65"/>
    </location>
</feature>
<evidence type="ECO:0000313" key="2">
    <source>
        <dbReference type="EMBL" id="MBP1987822.1"/>
    </source>
</evidence>
<feature type="transmembrane region" description="Helical" evidence="1">
    <location>
        <begin position="77"/>
        <end position="95"/>
    </location>
</feature>
<protein>
    <submittedName>
        <fullName evidence="2">Na+-transporting methylmalonyl-CoA/oxaloacetate decarboxylase gamma subunit</fullName>
    </submittedName>
</protein>
<dbReference type="EMBL" id="JAGGLC010000005">
    <property type="protein sequence ID" value="MBP1987822.1"/>
    <property type="molecule type" value="Genomic_DNA"/>
</dbReference>
<evidence type="ECO:0000256" key="1">
    <source>
        <dbReference type="SAM" id="Phobius"/>
    </source>
</evidence>
<dbReference type="AlphaFoldDB" id="A0A8T4GZU0"/>